<protein>
    <submittedName>
        <fullName evidence="2">Uncharacterized protein</fullName>
    </submittedName>
</protein>
<dbReference type="Proteomes" id="UP001320766">
    <property type="component" value="Unassembled WGS sequence"/>
</dbReference>
<name>A0ABT1JRQ6_9ACTN</name>
<reference evidence="2 3" key="1">
    <citation type="submission" date="2022-06" db="EMBL/GenBank/DDBJ databases">
        <title>Sequencing the genomes of 1000 actinobacteria strains.</title>
        <authorList>
            <person name="Klenk H.-P."/>
        </authorList>
    </citation>
    <scope>NUCLEOTIDE SEQUENCE [LARGE SCALE GENOMIC DNA]</scope>
    <source>
        <strain evidence="2 3">DSM 44170</strain>
    </source>
</reference>
<evidence type="ECO:0000256" key="1">
    <source>
        <dbReference type="SAM" id="MobiDB-lite"/>
    </source>
</evidence>
<gene>
    <name evidence="2" type="ORF">HD595_000093</name>
</gene>
<feature type="region of interest" description="Disordered" evidence="1">
    <location>
        <begin position="21"/>
        <end position="48"/>
    </location>
</feature>
<comment type="caution">
    <text evidence="2">The sequence shown here is derived from an EMBL/GenBank/DDBJ whole genome shotgun (WGS) entry which is preliminary data.</text>
</comment>
<evidence type="ECO:0000313" key="3">
    <source>
        <dbReference type="Proteomes" id="UP001320766"/>
    </source>
</evidence>
<proteinExistence type="predicted"/>
<dbReference type="EMBL" id="JAMZEC010000001">
    <property type="protein sequence ID" value="MCP2343971.1"/>
    <property type="molecule type" value="Genomic_DNA"/>
</dbReference>
<accession>A0ABT1JRQ6</accession>
<organism evidence="2 3">
    <name type="scientific">Nonomuraea roseoviolacea subsp. carminata</name>
    <dbReference type="NCBI Taxonomy" id="160689"/>
    <lineage>
        <taxon>Bacteria</taxon>
        <taxon>Bacillati</taxon>
        <taxon>Actinomycetota</taxon>
        <taxon>Actinomycetes</taxon>
        <taxon>Streptosporangiales</taxon>
        <taxon>Streptosporangiaceae</taxon>
        <taxon>Nonomuraea</taxon>
    </lineage>
</organism>
<dbReference type="RefSeq" id="WP_253764949.1">
    <property type="nucleotide sequence ID" value="NZ_BAAAVE010000001.1"/>
</dbReference>
<feature type="compositionally biased region" description="Basic and acidic residues" evidence="1">
    <location>
        <begin position="21"/>
        <end position="39"/>
    </location>
</feature>
<keyword evidence="3" id="KW-1185">Reference proteome</keyword>
<evidence type="ECO:0000313" key="2">
    <source>
        <dbReference type="EMBL" id="MCP2343971.1"/>
    </source>
</evidence>
<sequence length="111" mass="12430">MALRRLAREFAAEIANHDWSDATTRLDRAGHRREDDSKVSGEPPLTPQEAHRIKVNVMWVTAQVLAHEDPNFEIHEFARLCGVTGLSRASLECGLRRSPDGKLLQAPPVHT</sequence>